<dbReference type="Proteomes" id="UP000782519">
    <property type="component" value="Unassembled WGS sequence"/>
</dbReference>
<evidence type="ECO:0000259" key="7">
    <source>
        <dbReference type="PROSITE" id="PS50893"/>
    </source>
</evidence>
<dbReference type="InterPro" id="IPR003593">
    <property type="entry name" value="AAA+_ATPase"/>
</dbReference>
<keyword evidence="2" id="KW-0813">Transport</keyword>
<proteinExistence type="inferred from homology"/>
<dbReference type="PROSITE" id="PS50893">
    <property type="entry name" value="ABC_TRANSPORTER_2"/>
    <property type="match status" value="1"/>
</dbReference>
<evidence type="ECO:0000256" key="2">
    <source>
        <dbReference type="ARBA" id="ARBA00022448"/>
    </source>
</evidence>
<dbReference type="GO" id="GO:0015807">
    <property type="term" value="P:L-amino acid transport"/>
    <property type="evidence" value="ECO:0007669"/>
    <property type="project" value="TreeGrafter"/>
</dbReference>
<reference evidence="8" key="1">
    <citation type="submission" date="2020-07" db="EMBL/GenBank/DDBJ databases">
        <title>Huge and variable diversity of episymbiotic CPR bacteria and DPANN archaea in groundwater ecosystems.</title>
        <authorList>
            <person name="He C.Y."/>
            <person name="Keren R."/>
            <person name="Whittaker M."/>
            <person name="Farag I.F."/>
            <person name="Doudna J."/>
            <person name="Cate J.H.D."/>
            <person name="Banfield J.F."/>
        </authorList>
    </citation>
    <scope>NUCLEOTIDE SEQUENCE</scope>
    <source>
        <strain evidence="8">NC_groundwater_1818_Pr3_B-0.1um_66_35</strain>
    </source>
</reference>
<dbReference type="PANTHER" id="PTHR43820">
    <property type="entry name" value="HIGH-AFFINITY BRANCHED-CHAIN AMINO ACID TRANSPORT ATP-BINDING PROTEIN LIVF"/>
    <property type="match status" value="1"/>
</dbReference>
<evidence type="ECO:0000256" key="6">
    <source>
        <dbReference type="ARBA" id="ARBA00024722"/>
    </source>
</evidence>
<gene>
    <name evidence="8" type="ORF">HZA66_02700</name>
</gene>
<comment type="similarity">
    <text evidence="1">Belongs to the ABC transporter superfamily.</text>
</comment>
<evidence type="ECO:0000313" key="8">
    <source>
        <dbReference type="EMBL" id="MBI5128327.1"/>
    </source>
</evidence>
<dbReference type="InterPro" id="IPR052156">
    <property type="entry name" value="BCAA_Transport_ATP-bd_LivF"/>
</dbReference>
<sequence>MQLGSAPGASVLSCKGLSARYHRVTVVSGVDLSLRAGEMLAVLGSNGAGKSSMLQAIAGVVRGGGEINVNGRSLGGMSAHKRALHGLSLVPEQRRNIFPTMTVRENIDIGLALLPASEREAQRAFIIDLFPILQTRETAMAGMLSGGEQQMLAIGLALGRKPAVLALDEPSQGLAPAVFDILAAAFDRLKKGGLALLLAEQNVPFAARIVDRYVVLSHGHIVRSGDRADLDDPQRIAEAFLGTGRG</sequence>
<name>A0A933RWH3_RHOPL</name>
<dbReference type="GO" id="GO:0005524">
    <property type="term" value="F:ATP binding"/>
    <property type="evidence" value="ECO:0007669"/>
    <property type="project" value="UniProtKB-KW"/>
</dbReference>
<dbReference type="InterPro" id="IPR017871">
    <property type="entry name" value="ABC_transporter-like_CS"/>
</dbReference>
<organism evidence="8 9">
    <name type="scientific">Rhodopseudomonas palustris</name>
    <dbReference type="NCBI Taxonomy" id="1076"/>
    <lineage>
        <taxon>Bacteria</taxon>
        <taxon>Pseudomonadati</taxon>
        <taxon>Pseudomonadota</taxon>
        <taxon>Alphaproteobacteria</taxon>
        <taxon>Hyphomicrobiales</taxon>
        <taxon>Nitrobacteraceae</taxon>
        <taxon>Rhodopseudomonas</taxon>
    </lineage>
</organism>
<keyword evidence="4 8" id="KW-0067">ATP-binding</keyword>
<dbReference type="PANTHER" id="PTHR43820:SF4">
    <property type="entry name" value="HIGH-AFFINITY BRANCHED-CHAIN AMINO ACID TRANSPORT ATP-BINDING PROTEIN LIVF"/>
    <property type="match status" value="1"/>
</dbReference>
<evidence type="ECO:0000256" key="3">
    <source>
        <dbReference type="ARBA" id="ARBA00022741"/>
    </source>
</evidence>
<dbReference type="Pfam" id="PF00005">
    <property type="entry name" value="ABC_tran"/>
    <property type="match status" value="1"/>
</dbReference>
<dbReference type="EMBL" id="JACRJB010000007">
    <property type="protein sequence ID" value="MBI5128327.1"/>
    <property type="molecule type" value="Genomic_DNA"/>
</dbReference>
<dbReference type="InterPro" id="IPR003439">
    <property type="entry name" value="ABC_transporter-like_ATP-bd"/>
</dbReference>
<comment type="function">
    <text evidence="6">Involved in beta-(1--&gt;2)glucan export. Transmembrane domains (TMD) form a pore in the inner membrane and the ATP-binding domain (NBD) is responsible for energy generation.</text>
</comment>
<evidence type="ECO:0000313" key="9">
    <source>
        <dbReference type="Proteomes" id="UP000782519"/>
    </source>
</evidence>
<dbReference type="GO" id="GO:0016887">
    <property type="term" value="F:ATP hydrolysis activity"/>
    <property type="evidence" value="ECO:0007669"/>
    <property type="project" value="InterPro"/>
</dbReference>
<dbReference type="InterPro" id="IPR027417">
    <property type="entry name" value="P-loop_NTPase"/>
</dbReference>
<dbReference type="SMART" id="SM00382">
    <property type="entry name" value="AAA"/>
    <property type="match status" value="1"/>
</dbReference>
<dbReference type="GO" id="GO:0015658">
    <property type="term" value="F:branched-chain amino acid transmembrane transporter activity"/>
    <property type="evidence" value="ECO:0007669"/>
    <property type="project" value="TreeGrafter"/>
</dbReference>
<dbReference type="PROSITE" id="PS00211">
    <property type="entry name" value="ABC_TRANSPORTER_1"/>
    <property type="match status" value="1"/>
</dbReference>
<dbReference type="Gene3D" id="3.40.50.300">
    <property type="entry name" value="P-loop containing nucleotide triphosphate hydrolases"/>
    <property type="match status" value="1"/>
</dbReference>
<accession>A0A933RWH3</accession>
<protein>
    <submittedName>
        <fullName evidence="8">ATP-binding cassette domain-containing protein</fullName>
    </submittedName>
</protein>
<feature type="domain" description="ABC transporter" evidence="7">
    <location>
        <begin position="12"/>
        <end position="243"/>
    </location>
</feature>
<dbReference type="AlphaFoldDB" id="A0A933RWH3"/>
<keyword evidence="3" id="KW-0547">Nucleotide-binding</keyword>
<evidence type="ECO:0000256" key="5">
    <source>
        <dbReference type="ARBA" id="ARBA00022970"/>
    </source>
</evidence>
<dbReference type="SUPFAM" id="SSF52540">
    <property type="entry name" value="P-loop containing nucleoside triphosphate hydrolases"/>
    <property type="match status" value="1"/>
</dbReference>
<evidence type="ECO:0000256" key="1">
    <source>
        <dbReference type="ARBA" id="ARBA00005417"/>
    </source>
</evidence>
<keyword evidence="5" id="KW-0029">Amino-acid transport</keyword>
<evidence type="ECO:0000256" key="4">
    <source>
        <dbReference type="ARBA" id="ARBA00022840"/>
    </source>
</evidence>
<comment type="caution">
    <text evidence="8">The sequence shown here is derived from an EMBL/GenBank/DDBJ whole genome shotgun (WGS) entry which is preliminary data.</text>
</comment>